<evidence type="ECO:0000256" key="13">
    <source>
        <dbReference type="RuleBase" id="RU000488"/>
    </source>
</evidence>
<evidence type="ECO:0000256" key="1">
    <source>
        <dbReference type="ARBA" id="ARBA00004448"/>
    </source>
</evidence>
<dbReference type="PRINTS" id="PR00926">
    <property type="entry name" value="MITOCARRIER"/>
</dbReference>
<dbReference type="GO" id="GO:0005743">
    <property type="term" value="C:mitochondrial inner membrane"/>
    <property type="evidence" value="ECO:0007669"/>
    <property type="project" value="UniProtKB-SubCell"/>
</dbReference>
<evidence type="ECO:0000256" key="3">
    <source>
        <dbReference type="ARBA" id="ARBA00022448"/>
    </source>
</evidence>
<dbReference type="InterPro" id="IPR002048">
    <property type="entry name" value="EF_hand_dom"/>
</dbReference>
<protein>
    <recommendedName>
        <fullName evidence="15">EF-hand domain-containing protein</fullName>
    </recommendedName>
</protein>
<dbReference type="Gene3D" id="1.50.40.10">
    <property type="entry name" value="Mitochondrial carrier domain"/>
    <property type="match status" value="1"/>
</dbReference>
<evidence type="ECO:0000256" key="8">
    <source>
        <dbReference type="ARBA" id="ARBA00022837"/>
    </source>
</evidence>
<dbReference type="InterPro" id="IPR018108">
    <property type="entry name" value="MCP_transmembrane"/>
</dbReference>
<organism evidence="16 17">
    <name type="scientific">Stephania yunnanensis</name>
    <dbReference type="NCBI Taxonomy" id="152371"/>
    <lineage>
        <taxon>Eukaryota</taxon>
        <taxon>Viridiplantae</taxon>
        <taxon>Streptophyta</taxon>
        <taxon>Embryophyta</taxon>
        <taxon>Tracheophyta</taxon>
        <taxon>Spermatophyta</taxon>
        <taxon>Magnoliopsida</taxon>
        <taxon>Ranunculales</taxon>
        <taxon>Menispermaceae</taxon>
        <taxon>Menispermoideae</taxon>
        <taxon>Cissampelideae</taxon>
        <taxon>Stephania</taxon>
    </lineage>
</organism>
<evidence type="ECO:0000256" key="11">
    <source>
        <dbReference type="ARBA" id="ARBA00023136"/>
    </source>
</evidence>
<keyword evidence="9" id="KW-1133">Transmembrane helix</keyword>
<evidence type="ECO:0000256" key="4">
    <source>
        <dbReference type="ARBA" id="ARBA00022692"/>
    </source>
</evidence>
<evidence type="ECO:0000259" key="15">
    <source>
        <dbReference type="PROSITE" id="PS50222"/>
    </source>
</evidence>
<dbReference type="GO" id="GO:0055085">
    <property type="term" value="P:transmembrane transport"/>
    <property type="evidence" value="ECO:0007669"/>
    <property type="project" value="InterPro"/>
</dbReference>
<evidence type="ECO:0000313" key="17">
    <source>
        <dbReference type="Proteomes" id="UP001420932"/>
    </source>
</evidence>
<dbReference type="AlphaFoldDB" id="A0AAP0NR57"/>
<keyword evidence="11 12" id="KW-0472">Membrane</keyword>
<feature type="region of interest" description="Disordered" evidence="14">
    <location>
        <begin position="1"/>
        <end position="29"/>
    </location>
</feature>
<feature type="repeat" description="Solcar" evidence="12">
    <location>
        <begin position="395"/>
        <end position="464"/>
    </location>
</feature>
<keyword evidence="6" id="KW-0677">Repeat</keyword>
<feature type="domain" description="EF-hand" evidence="15">
    <location>
        <begin position="42"/>
        <end position="77"/>
    </location>
</feature>
<proteinExistence type="inferred from homology"/>
<name>A0AAP0NR57_9MAGN</name>
<keyword evidence="10" id="KW-0496">Mitochondrion</keyword>
<evidence type="ECO:0000256" key="12">
    <source>
        <dbReference type="PROSITE-ProRule" id="PRU00282"/>
    </source>
</evidence>
<reference evidence="16 17" key="1">
    <citation type="submission" date="2024-01" db="EMBL/GenBank/DDBJ databases">
        <title>Genome assemblies of Stephania.</title>
        <authorList>
            <person name="Yang L."/>
        </authorList>
    </citation>
    <scope>NUCLEOTIDE SEQUENCE [LARGE SCALE GENOMIC DNA]</scope>
    <source>
        <strain evidence="16">YNDBR</strain>
        <tissue evidence="16">Leaf</tissue>
    </source>
</reference>
<comment type="caution">
    <text evidence="16">The sequence shown here is derived from an EMBL/GenBank/DDBJ whole genome shotgun (WGS) entry which is preliminary data.</text>
</comment>
<feature type="repeat" description="Solcar" evidence="12">
    <location>
        <begin position="213"/>
        <end position="296"/>
    </location>
</feature>
<feature type="domain" description="EF-hand" evidence="15">
    <location>
        <begin position="146"/>
        <end position="181"/>
    </location>
</feature>
<dbReference type="GO" id="GO:0005509">
    <property type="term" value="F:calcium ion binding"/>
    <property type="evidence" value="ECO:0007669"/>
    <property type="project" value="InterPro"/>
</dbReference>
<evidence type="ECO:0000256" key="9">
    <source>
        <dbReference type="ARBA" id="ARBA00022989"/>
    </source>
</evidence>
<keyword evidence="4 12" id="KW-0812">Transmembrane</keyword>
<feature type="domain" description="EF-hand" evidence="15">
    <location>
        <begin position="110"/>
        <end position="145"/>
    </location>
</feature>
<dbReference type="InterPro" id="IPR023395">
    <property type="entry name" value="MCP_dom_sf"/>
</dbReference>
<comment type="subcellular location">
    <subcellularLocation>
        <location evidence="1">Mitochondrion inner membrane</location>
        <topology evidence="1">Multi-pass membrane protein</topology>
    </subcellularLocation>
</comment>
<dbReference type="FunFam" id="1.50.40.10:FF:000016">
    <property type="entry name" value="Solute carrier family 25 member 23"/>
    <property type="match status" value="1"/>
</dbReference>
<evidence type="ECO:0000256" key="14">
    <source>
        <dbReference type="SAM" id="MobiDB-lite"/>
    </source>
</evidence>
<keyword evidence="17" id="KW-1185">Reference proteome</keyword>
<evidence type="ECO:0000256" key="7">
    <source>
        <dbReference type="ARBA" id="ARBA00022792"/>
    </source>
</evidence>
<sequence>MLPGSRKEEVKIHNEENASGGRKMNKKTSGPVMVALPESEEEREHRIRNLFNSFDVKNTGSIDKVKIEAGLFALCKSGECDKDAGDLLKAWDANRDGSVDYQEFQIYMDRKENELYAVFQSINAKRDGCISPDELHQALIVAGITINDDELDGLIKHVGKSDNGTITFEKWRDFLVFYPHEPTMENIYQYTNRACVADMGEQASIPEEISNDVNACKFLFVGGIAGATSRTVTAPLDRLKVALQVQTRRALIVPSIQNIWKEGGIKGFFRGNGLNVLKVAPESAIRFYTYEMLSNVFVNINQVGDIGTGERLIAGGVAGAVAQTAIYPLDFVKTRLQTYVCDVGRFPRVDVLLKGIWIQEGPRALYRGLVPSLLGVIPYAGIDFAVYEALKDVSRTYALQDTSKMQARRYGGESSAYKGMSGVILKTLRREGYRGFYKGFFPNLLKVAPSASMTYLVYEIMKKVPVVRETLVLIFFE</sequence>
<gene>
    <name evidence="16" type="ORF">Syun_020103</name>
</gene>
<dbReference type="Pfam" id="PF00153">
    <property type="entry name" value="Mito_carr"/>
    <property type="match status" value="3"/>
</dbReference>
<keyword evidence="5" id="KW-0479">Metal-binding</keyword>
<evidence type="ECO:0000313" key="16">
    <source>
        <dbReference type="EMBL" id="KAK9113306.1"/>
    </source>
</evidence>
<dbReference type="PROSITE" id="PS50920">
    <property type="entry name" value="SOLCAR"/>
    <property type="match status" value="3"/>
</dbReference>
<feature type="repeat" description="Solcar" evidence="12">
    <location>
        <begin position="306"/>
        <end position="393"/>
    </location>
</feature>
<dbReference type="SUPFAM" id="SSF47473">
    <property type="entry name" value="EF-hand"/>
    <property type="match status" value="1"/>
</dbReference>
<dbReference type="SUPFAM" id="SSF103506">
    <property type="entry name" value="Mitochondrial carrier"/>
    <property type="match status" value="1"/>
</dbReference>
<keyword evidence="3 13" id="KW-0813">Transport</keyword>
<evidence type="ECO:0000256" key="5">
    <source>
        <dbReference type="ARBA" id="ARBA00022723"/>
    </source>
</evidence>
<dbReference type="InterPro" id="IPR002067">
    <property type="entry name" value="MCP"/>
</dbReference>
<dbReference type="EMBL" id="JBBNAF010000009">
    <property type="protein sequence ID" value="KAK9113306.1"/>
    <property type="molecule type" value="Genomic_DNA"/>
</dbReference>
<evidence type="ECO:0000256" key="6">
    <source>
        <dbReference type="ARBA" id="ARBA00022737"/>
    </source>
</evidence>
<evidence type="ECO:0000256" key="2">
    <source>
        <dbReference type="ARBA" id="ARBA00006375"/>
    </source>
</evidence>
<dbReference type="InterPro" id="IPR011992">
    <property type="entry name" value="EF-hand-dom_pair"/>
</dbReference>
<dbReference type="PANTHER" id="PTHR24089">
    <property type="entry name" value="SOLUTE CARRIER FAMILY 25"/>
    <property type="match status" value="1"/>
</dbReference>
<keyword evidence="7" id="KW-0999">Mitochondrion inner membrane</keyword>
<feature type="compositionally biased region" description="Basic and acidic residues" evidence="14">
    <location>
        <begin position="1"/>
        <end position="16"/>
    </location>
</feature>
<dbReference type="Gene3D" id="1.10.238.10">
    <property type="entry name" value="EF-hand"/>
    <property type="match status" value="1"/>
</dbReference>
<dbReference type="Proteomes" id="UP001420932">
    <property type="component" value="Unassembled WGS sequence"/>
</dbReference>
<evidence type="ECO:0000256" key="10">
    <source>
        <dbReference type="ARBA" id="ARBA00023128"/>
    </source>
</evidence>
<dbReference type="Pfam" id="PF13499">
    <property type="entry name" value="EF-hand_7"/>
    <property type="match status" value="2"/>
</dbReference>
<accession>A0AAP0NR57</accession>
<comment type="similarity">
    <text evidence="2 13">Belongs to the mitochondrial carrier (TC 2.A.29) family.</text>
</comment>
<keyword evidence="8" id="KW-0106">Calcium</keyword>
<dbReference type="PROSITE" id="PS50222">
    <property type="entry name" value="EF_HAND_2"/>
    <property type="match status" value="3"/>
</dbReference>